<dbReference type="Proteomes" id="UP000281909">
    <property type="component" value="Chromosome"/>
</dbReference>
<dbReference type="OrthoDB" id="6977967at2"/>
<protein>
    <submittedName>
        <fullName evidence="2">Uncharacterized protein</fullName>
    </submittedName>
</protein>
<feature type="compositionally biased region" description="Basic and acidic residues" evidence="1">
    <location>
        <begin position="30"/>
        <end position="46"/>
    </location>
</feature>
<dbReference type="EMBL" id="LR134318">
    <property type="protein sequence ID" value="VEF11932.1"/>
    <property type="molecule type" value="Genomic_DNA"/>
</dbReference>
<name>A0A3S4NXA1_PSEFL</name>
<feature type="compositionally biased region" description="Polar residues" evidence="1">
    <location>
        <begin position="1"/>
        <end position="12"/>
    </location>
</feature>
<accession>A0A3S4NXA1</accession>
<evidence type="ECO:0000256" key="1">
    <source>
        <dbReference type="SAM" id="MobiDB-lite"/>
    </source>
</evidence>
<feature type="compositionally biased region" description="Polar residues" evidence="1">
    <location>
        <begin position="83"/>
        <end position="93"/>
    </location>
</feature>
<dbReference type="AlphaFoldDB" id="A0A3S4NXA1"/>
<gene>
    <name evidence="2" type="ORF">NCTC9428_03559</name>
</gene>
<feature type="region of interest" description="Disordered" evidence="1">
    <location>
        <begin position="1"/>
        <end position="100"/>
    </location>
</feature>
<organism evidence="2 3">
    <name type="scientific">Pseudomonas fluorescens</name>
    <dbReference type="NCBI Taxonomy" id="294"/>
    <lineage>
        <taxon>Bacteria</taxon>
        <taxon>Pseudomonadati</taxon>
        <taxon>Pseudomonadota</taxon>
        <taxon>Gammaproteobacteria</taxon>
        <taxon>Pseudomonadales</taxon>
        <taxon>Pseudomonadaceae</taxon>
        <taxon>Pseudomonas</taxon>
    </lineage>
</organism>
<evidence type="ECO:0000313" key="2">
    <source>
        <dbReference type="EMBL" id="VEF11932.1"/>
    </source>
</evidence>
<proteinExistence type="predicted"/>
<dbReference type="RefSeq" id="WP_126364841.1">
    <property type="nucleotide sequence ID" value="NZ_LR134318.1"/>
</dbReference>
<reference evidence="2 3" key="1">
    <citation type="submission" date="2018-12" db="EMBL/GenBank/DDBJ databases">
        <authorList>
            <consortium name="Pathogen Informatics"/>
        </authorList>
    </citation>
    <scope>NUCLEOTIDE SEQUENCE [LARGE SCALE GENOMIC DNA]</scope>
    <source>
        <strain evidence="2 3">NCTC9428</strain>
    </source>
</reference>
<evidence type="ECO:0000313" key="3">
    <source>
        <dbReference type="Proteomes" id="UP000281909"/>
    </source>
</evidence>
<sequence length="100" mass="10794">MKPHPTSTQNLPENDPGLPNDDGCILGTAGRDEDPNATTDWDHESDSAGNVLTPEDARGLPGYPKDSENDQTQAIPSKRPSNDEPQTGTQTPKQNDDRVD</sequence>